<dbReference type="SUPFAM" id="SSF53254">
    <property type="entry name" value="Phosphoglycerate mutase-like"/>
    <property type="match status" value="1"/>
</dbReference>
<dbReference type="PROSITE" id="PS00175">
    <property type="entry name" value="PG_MUTASE"/>
    <property type="match status" value="1"/>
</dbReference>
<protein>
    <recommendedName>
        <fullName evidence="7">Phosphoglycerate mutase-like protein 4</fullName>
    </recommendedName>
</protein>
<dbReference type="AlphaFoldDB" id="A0A067GI52"/>
<dbReference type="GO" id="GO:0016791">
    <property type="term" value="F:phosphatase activity"/>
    <property type="evidence" value="ECO:0000318"/>
    <property type="project" value="GO_Central"/>
</dbReference>
<dbReference type="InterPro" id="IPR029033">
    <property type="entry name" value="His_PPase_superfam"/>
</dbReference>
<accession>A0A067GI52</accession>
<dbReference type="InterPro" id="IPR050275">
    <property type="entry name" value="PGM_Phosphatase"/>
</dbReference>
<dbReference type="Gene3D" id="3.40.50.1240">
    <property type="entry name" value="Phosphoglycerate mutase-like"/>
    <property type="match status" value="1"/>
</dbReference>
<dbReference type="PANTHER" id="PTHR48100">
    <property type="entry name" value="BROAD-SPECIFICITY PHOSPHATASE YOR283W-RELATED"/>
    <property type="match status" value="1"/>
</dbReference>
<dbReference type="PANTHER" id="PTHR48100:SF34">
    <property type="entry name" value="PHOSPHOGLYCERATE MUTASE-LIKE PROTEIN 4"/>
    <property type="match status" value="1"/>
</dbReference>
<sequence length="297" mass="32814">MSTLRTWYTFKLPVRFTATRLISSAHSVSVNNILACAKIPKHFCAESERIQRHSKPGNMAESTESPAVMNGSSASVGPDYCEIIVVRHGETPWNVQGKIQGHLDVELNEVGREQAVSVAERLAKEFKISVIYSSDLKRALETAQTIANRCGGLKVIEDPELRERHLGDLQGLVFREAAKVCPIAYQAFLSGKTDQDIPGGGESLDQLYRRCTSALQRIARKHIGERIVVVTHGGVIRTLYQRACPNKKPEGKVLNTSINIFRLTEKNKWVLKTWGDVSHLNQTGFLKSGFGGDSTSG</sequence>
<dbReference type="InterPro" id="IPR001345">
    <property type="entry name" value="PG/BPGM_mutase_AS"/>
</dbReference>
<evidence type="ECO:0000256" key="1">
    <source>
        <dbReference type="ARBA" id="ARBA00038362"/>
    </source>
</evidence>
<dbReference type="SMR" id="A0A067GI52"/>
<feature type="active site" description="Proton donor/acceptor" evidence="2">
    <location>
        <position position="163"/>
    </location>
</feature>
<feature type="region of interest" description="Disordered" evidence="4">
    <location>
        <begin position="50"/>
        <end position="73"/>
    </location>
</feature>
<dbReference type="FunFam" id="3.40.50.1240:FF:000029">
    <property type="entry name" value="Phosphoglycerate mutase-like protein 4"/>
    <property type="match status" value="1"/>
</dbReference>
<feature type="binding site" evidence="3">
    <location>
        <begin position="87"/>
        <end position="94"/>
    </location>
    <ligand>
        <name>substrate</name>
    </ligand>
</feature>
<feature type="active site" description="Tele-phosphohistidine intermediate" evidence="2">
    <location>
        <position position="88"/>
    </location>
</feature>
<evidence type="ECO:0000256" key="4">
    <source>
        <dbReference type="SAM" id="MobiDB-lite"/>
    </source>
</evidence>
<evidence type="ECO:0000256" key="2">
    <source>
        <dbReference type="PIRSR" id="PIRSR613078-1"/>
    </source>
</evidence>
<dbReference type="CDD" id="cd07067">
    <property type="entry name" value="HP_PGM_like"/>
    <property type="match status" value="1"/>
</dbReference>
<evidence type="ECO:0000313" key="6">
    <source>
        <dbReference type="Proteomes" id="UP000027120"/>
    </source>
</evidence>
<name>A0A067GI52_CITSI</name>
<dbReference type="STRING" id="2711.A0A067GI52"/>
<dbReference type="Pfam" id="PF00300">
    <property type="entry name" value="His_Phos_1"/>
    <property type="match status" value="1"/>
</dbReference>
<comment type="similarity">
    <text evidence="1">Belongs to the phosphoglycerate mutase family.</text>
</comment>
<dbReference type="EMBL" id="KK784878">
    <property type="protein sequence ID" value="KDO79304.1"/>
    <property type="molecule type" value="Genomic_DNA"/>
</dbReference>
<dbReference type="PaxDb" id="2711-XP_006466640.1"/>
<dbReference type="SMART" id="SM00855">
    <property type="entry name" value="PGAM"/>
    <property type="match status" value="1"/>
</dbReference>
<dbReference type="InterPro" id="IPR013078">
    <property type="entry name" value="His_Pase_superF_clade-1"/>
</dbReference>
<evidence type="ECO:0000313" key="5">
    <source>
        <dbReference type="EMBL" id="KDO79304.1"/>
    </source>
</evidence>
<organism evidence="5 6">
    <name type="scientific">Citrus sinensis</name>
    <name type="common">Sweet orange</name>
    <name type="synonym">Citrus aurantium var. sinensis</name>
    <dbReference type="NCBI Taxonomy" id="2711"/>
    <lineage>
        <taxon>Eukaryota</taxon>
        <taxon>Viridiplantae</taxon>
        <taxon>Streptophyta</taxon>
        <taxon>Embryophyta</taxon>
        <taxon>Tracheophyta</taxon>
        <taxon>Spermatophyta</taxon>
        <taxon>Magnoliopsida</taxon>
        <taxon>eudicotyledons</taxon>
        <taxon>Gunneridae</taxon>
        <taxon>Pentapetalae</taxon>
        <taxon>rosids</taxon>
        <taxon>malvids</taxon>
        <taxon>Sapindales</taxon>
        <taxon>Rutaceae</taxon>
        <taxon>Aurantioideae</taxon>
        <taxon>Citrus</taxon>
    </lineage>
</organism>
<dbReference type="eggNOG" id="KOG0235">
    <property type="taxonomic scope" value="Eukaryota"/>
</dbReference>
<gene>
    <name evidence="5" type="ORF">CISIN_1g022462mg</name>
</gene>
<reference evidence="5 6" key="1">
    <citation type="submission" date="2014-04" db="EMBL/GenBank/DDBJ databases">
        <authorList>
            <consortium name="International Citrus Genome Consortium"/>
            <person name="Gmitter F."/>
            <person name="Chen C."/>
            <person name="Farmerie W."/>
            <person name="Harkins T."/>
            <person name="Desany B."/>
            <person name="Mohiuddin M."/>
            <person name="Kodira C."/>
            <person name="Borodovsky M."/>
            <person name="Lomsadze A."/>
            <person name="Burns P."/>
            <person name="Jenkins J."/>
            <person name="Prochnik S."/>
            <person name="Shu S."/>
            <person name="Chapman J."/>
            <person name="Pitluck S."/>
            <person name="Schmutz J."/>
            <person name="Rokhsar D."/>
        </authorList>
    </citation>
    <scope>NUCLEOTIDE SEQUENCE</scope>
</reference>
<evidence type="ECO:0000256" key="3">
    <source>
        <dbReference type="PIRSR" id="PIRSR613078-2"/>
    </source>
</evidence>
<feature type="binding site" evidence="3">
    <location>
        <position position="138"/>
    </location>
    <ligand>
        <name>substrate</name>
    </ligand>
</feature>
<proteinExistence type="inferred from homology"/>
<keyword evidence="6" id="KW-1185">Reference proteome</keyword>
<dbReference type="GO" id="GO:0005737">
    <property type="term" value="C:cytoplasm"/>
    <property type="evidence" value="ECO:0000318"/>
    <property type="project" value="GO_Central"/>
</dbReference>
<dbReference type="Proteomes" id="UP000027120">
    <property type="component" value="Unassembled WGS sequence"/>
</dbReference>
<evidence type="ECO:0008006" key="7">
    <source>
        <dbReference type="Google" id="ProtNLM"/>
    </source>
</evidence>
<feature type="compositionally biased region" description="Polar residues" evidence="4">
    <location>
        <begin position="60"/>
        <end position="73"/>
    </location>
</feature>